<reference evidence="2 3" key="1">
    <citation type="journal article" date="2024" name="G3 (Bethesda)">
        <title>Genome assembly of Hibiscus sabdariffa L. provides insights into metabolisms of medicinal natural products.</title>
        <authorList>
            <person name="Kim T."/>
        </authorList>
    </citation>
    <scope>NUCLEOTIDE SEQUENCE [LARGE SCALE GENOMIC DNA]</scope>
    <source>
        <strain evidence="2">TK-2024</strain>
        <tissue evidence="2">Old leaves</tissue>
    </source>
</reference>
<gene>
    <name evidence="2" type="ORF">V6N12_069403</name>
</gene>
<proteinExistence type="predicted"/>
<comment type="caution">
    <text evidence="2">The sequence shown here is derived from an EMBL/GenBank/DDBJ whole genome shotgun (WGS) entry which is preliminary data.</text>
</comment>
<keyword evidence="3" id="KW-1185">Reference proteome</keyword>
<accession>A0ABR2FE69</accession>
<feature type="region of interest" description="Disordered" evidence="1">
    <location>
        <begin position="1"/>
        <end position="21"/>
    </location>
</feature>
<organism evidence="2 3">
    <name type="scientific">Hibiscus sabdariffa</name>
    <name type="common">roselle</name>
    <dbReference type="NCBI Taxonomy" id="183260"/>
    <lineage>
        <taxon>Eukaryota</taxon>
        <taxon>Viridiplantae</taxon>
        <taxon>Streptophyta</taxon>
        <taxon>Embryophyta</taxon>
        <taxon>Tracheophyta</taxon>
        <taxon>Spermatophyta</taxon>
        <taxon>Magnoliopsida</taxon>
        <taxon>eudicotyledons</taxon>
        <taxon>Gunneridae</taxon>
        <taxon>Pentapetalae</taxon>
        <taxon>rosids</taxon>
        <taxon>malvids</taxon>
        <taxon>Malvales</taxon>
        <taxon>Malvaceae</taxon>
        <taxon>Malvoideae</taxon>
        <taxon>Hibiscus</taxon>
    </lineage>
</organism>
<protein>
    <submittedName>
        <fullName evidence="2">Uncharacterized protein</fullName>
    </submittedName>
</protein>
<sequence>MLLWSCGPDPAVGTTTPPRGGLLLQREAGMHATPTMLPLQQANFAPAMHAGMQLLRGLDEKACMGPTTPPPGGLVV</sequence>
<name>A0ABR2FE69_9ROSI</name>
<evidence type="ECO:0000313" key="3">
    <source>
        <dbReference type="Proteomes" id="UP001472677"/>
    </source>
</evidence>
<evidence type="ECO:0000256" key="1">
    <source>
        <dbReference type="SAM" id="MobiDB-lite"/>
    </source>
</evidence>
<dbReference type="Proteomes" id="UP001472677">
    <property type="component" value="Unassembled WGS sequence"/>
</dbReference>
<evidence type="ECO:0000313" key="2">
    <source>
        <dbReference type="EMBL" id="KAK8579069.1"/>
    </source>
</evidence>
<dbReference type="EMBL" id="JBBPBM010000006">
    <property type="protein sequence ID" value="KAK8579069.1"/>
    <property type="molecule type" value="Genomic_DNA"/>
</dbReference>